<accession>A0A4E0R5B1</accession>
<feature type="region of interest" description="Disordered" evidence="1">
    <location>
        <begin position="1"/>
        <end position="26"/>
    </location>
</feature>
<feature type="compositionally biased region" description="Basic and acidic residues" evidence="1">
    <location>
        <begin position="1"/>
        <end position="11"/>
    </location>
</feature>
<dbReference type="Proteomes" id="UP000230066">
    <property type="component" value="Unassembled WGS sequence"/>
</dbReference>
<evidence type="ECO:0000313" key="2">
    <source>
        <dbReference type="EMBL" id="THD20611.1"/>
    </source>
</evidence>
<gene>
    <name evidence="2" type="ORF">D915_008130</name>
</gene>
<dbReference type="EMBL" id="JXXN02004405">
    <property type="protein sequence ID" value="THD20611.1"/>
    <property type="molecule type" value="Genomic_DNA"/>
</dbReference>
<feature type="compositionally biased region" description="Polar residues" evidence="1">
    <location>
        <begin position="13"/>
        <end position="23"/>
    </location>
</feature>
<protein>
    <submittedName>
        <fullName evidence="2">Uncharacterized protein</fullName>
    </submittedName>
</protein>
<evidence type="ECO:0000313" key="3">
    <source>
        <dbReference type="Proteomes" id="UP000230066"/>
    </source>
</evidence>
<reference evidence="2" key="1">
    <citation type="submission" date="2019-03" db="EMBL/GenBank/DDBJ databases">
        <title>Improved annotation for the trematode Fasciola hepatica.</title>
        <authorList>
            <person name="Choi Y.-J."/>
            <person name="Martin J."/>
            <person name="Mitreva M."/>
        </authorList>
    </citation>
    <scope>NUCLEOTIDE SEQUENCE [LARGE SCALE GENOMIC DNA]</scope>
</reference>
<proteinExistence type="predicted"/>
<sequence>MLKRLVPDGDNKFCSQPNETSSELPDVWCSTPGTTGACQKTMDLLRQGKVLRLTTLENIPATPIPCPEPTDSFIQCTSLPERMEDLNIHPSVSSVSLFP</sequence>
<keyword evidence="3" id="KW-1185">Reference proteome</keyword>
<organism evidence="2 3">
    <name type="scientific">Fasciola hepatica</name>
    <name type="common">Liver fluke</name>
    <dbReference type="NCBI Taxonomy" id="6192"/>
    <lineage>
        <taxon>Eukaryota</taxon>
        <taxon>Metazoa</taxon>
        <taxon>Spiralia</taxon>
        <taxon>Lophotrochozoa</taxon>
        <taxon>Platyhelminthes</taxon>
        <taxon>Trematoda</taxon>
        <taxon>Digenea</taxon>
        <taxon>Plagiorchiida</taxon>
        <taxon>Echinostomata</taxon>
        <taxon>Echinostomatoidea</taxon>
        <taxon>Fasciolidae</taxon>
        <taxon>Fasciola</taxon>
    </lineage>
</organism>
<evidence type="ECO:0000256" key="1">
    <source>
        <dbReference type="SAM" id="MobiDB-lite"/>
    </source>
</evidence>
<comment type="caution">
    <text evidence="2">The sequence shown here is derived from an EMBL/GenBank/DDBJ whole genome shotgun (WGS) entry which is preliminary data.</text>
</comment>
<dbReference type="AlphaFoldDB" id="A0A4E0R5B1"/>
<name>A0A4E0R5B1_FASHE</name>